<reference evidence="5 8" key="2">
    <citation type="submission" date="2019-07" db="EMBL/GenBank/DDBJ databases">
        <title>Whole genome shotgun sequence of Myxococcus fulvus NBRC 100333.</title>
        <authorList>
            <person name="Hosoyama A."/>
            <person name="Uohara A."/>
            <person name="Ohji S."/>
            <person name="Ichikawa N."/>
        </authorList>
    </citation>
    <scope>NUCLEOTIDE SEQUENCE [LARGE SCALE GENOMIC DNA]</scope>
    <source>
        <strain evidence="5 8">NBRC 100333</strain>
    </source>
</reference>
<dbReference type="RefSeq" id="WP_046711936.1">
    <property type="nucleotide sequence ID" value="NZ_BJXR01000050.1"/>
</dbReference>
<proteinExistence type="predicted"/>
<accession>A0A511TCJ5</accession>
<dbReference type="AlphaFoldDB" id="A0A511TCJ5"/>
<evidence type="ECO:0000313" key="7">
    <source>
        <dbReference type="Proteomes" id="UP000183760"/>
    </source>
</evidence>
<evidence type="ECO:0000313" key="5">
    <source>
        <dbReference type="EMBL" id="GEN11905.1"/>
    </source>
</evidence>
<reference evidence="6 7" key="1">
    <citation type="submission" date="2016-10" db="EMBL/GenBank/DDBJ databases">
        <authorList>
            <person name="Varghese N."/>
            <person name="Submissions S."/>
        </authorList>
    </citation>
    <scope>NUCLEOTIDE SEQUENCE [LARGE SCALE GENOMIC DNA]</scope>
    <source>
        <strain evidence="6 7">DSM 16525</strain>
    </source>
</reference>
<evidence type="ECO:0000313" key="6">
    <source>
        <dbReference type="EMBL" id="SEU38785.1"/>
    </source>
</evidence>
<comment type="cofactor">
    <cofactor evidence="1">
        <name>L-ascorbate</name>
        <dbReference type="ChEBI" id="CHEBI:38290"/>
    </cofactor>
</comment>
<dbReference type="EMBL" id="BJXR01000050">
    <property type="protein sequence ID" value="GEN11905.1"/>
    <property type="molecule type" value="Genomic_DNA"/>
</dbReference>
<dbReference type="GO" id="GO:0051213">
    <property type="term" value="F:dioxygenase activity"/>
    <property type="evidence" value="ECO:0007669"/>
    <property type="project" value="UniProtKB-KW"/>
</dbReference>
<dbReference type="Proteomes" id="UP000183760">
    <property type="component" value="Unassembled WGS sequence"/>
</dbReference>
<dbReference type="InterPro" id="IPR044862">
    <property type="entry name" value="Pro_4_hyd_alph_FE2OG_OXY"/>
</dbReference>
<evidence type="ECO:0000256" key="2">
    <source>
        <dbReference type="ARBA" id="ARBA00022964"/>
    </source>
</evidence>
<sequence length="252" mass="28083">MTVATLEEGPLRGPSFFLDRTALRAVALAHRDRYGVAKPHPHVVIDGFLGTRLASELASVFPGANDAQWKRRDHVEQAARLGQLQRKAFEDVPGPLRHLLSEFSGMSFIDFLETVTGVQGLIPDPHFRGAGLHLTLRGGHLALHADFNRDRFRALTRRLTVLYYLNPDWQPAWGGDLELWNADLTRCETRISPVLDRLVVMAHGDDHWHGHPSPLDCPEGRGRAAVAAYFYTAEVSTDAPEPHSAIWAPTRP</sequence>
<organism evidence="5 8">
    <name type="scientific">Myxococcus fulvus</name>
    <dbReference type="NCBI Taxonomy" id="33"/>
    <lineage>
        <taxon>Bacteria</taxon>
        <taxon>Pseudomonadati</taxon>
        <taxon>Myxococcota</taxon>
        <taxon>Myxococcia</taxon>
        <taxon>Myxococcales</taxon>
        <taxon>Cystobacterineae</taxon>
        <taxon>Myxococcaceae</taxon>
        <taxon>Myxococcus</taxon>
    </lineage>
</organism>
<dbReference type="GO" id="GO:0031418">
    <property type="term" value="F:L-ascorbic acid binding"/>
    <property type="evidence" value="ECO:0007669"/>
    <property type="project" value="InterPro"/>
</dbReference>
<evidence type="ECO:0000259" key="4">
    <source>
        <dbReference type="SMART" id="SM00702"/>
    </source>
</evidence>
<dbReference type="Pfam" id="PF13640">
    <property type="entry name" value="2OG-FeII_Oxy_3"/>
    <property type="match status" value="1"/>
</dbReference>
<name>A0A511TCJ5_MYXFU</name>
<dbReference type="GO" id="GO:0016705">
    <property type="term" value="F:oxidoreductase activity, acting on paired donors, with incorporation or reduction of molecular oxygen"/>
    <property type="evidence" value="ECO:0007669"/>
    <property type="project" value="InterPro"/>
</dbReference>
<dbReference type="SMART" id="SM00702">
    <property type="entry name" value="P4Hc"/>
    <property type="match status" value="1"/>
</dbReference>
<dbReference type="EMBL" id="FOIB01000013">
    <property type="protein sequence ID" value="SEU38785.1"/>
    <property type="molecule type" value="Genomic_DNA"/>
</dbReference>
<keyword evidence="2" id="KW-0223">Dioxygenase</keyword>
<dbReference type="Gene3D" id="2.60.120.620">
    <property type="entry name" value="q2cbj1_9rhob like domain"/>
    <property type="match status" value="1"/>
</dbReference>
<dbReference type="GO" id="GO:0005506">
    <property type="term" value="F:iron ion binding"/>
    <property type="evidence" value="ECO:0007669"/>
    <property type="project" value="InterPro"/>
</dbReference>
<keyword evidence="7" id="KW-1185">Reference proteome</keyword>
<dbReference type="STRING" id="1334629.MFUL124B02_10745"/>
<comment type="caution">
    <text evidence="5">The sequence shown here is derived from an EMBL/GenBank/DDBJ whole genome shotgun (WGS) entry which is preliminary data.</text>
</comment>
<keyword evidence="3" id="KW-0560">Oxidoreductase</keyword>
<gene>
    <name evidence="5" type="ORF">MFU01_69420</name>
    <name evidence="6" type="ORF">SAMN05443572_113195</name>
</gene>
<dbReference type="OrthoDB" id="9783171at2"/>
<feature type="domain" description="Prolyl 4-hydroxylase alpha subunit" evidence="4">
    <location>
        <begin position="40"/>
        <end position="231"/>
    </location>
</feature>
<protein>
    <submittedName>
        <fullName evidence="6">Proline 4-hydroxylase (Includes Rps23 Pro-64 3,4-dihydroxylase Tpa1), contains SM-20 domain</fullName>
    </submittedName>
</protein>
<evidence type="ECO:0000313" key="8">
    <source>
        <dbReference type="Proteomes" id="UP000321514"/>
    </source>
</evidence>
<dbReference type="InterPro" id="IPR006620">
    <property type="entry name" value="Pro_4_hyd_alph"/>
</dbReference>
<evidence type="ECO:0000256" key="3">
    <source>
        <dbReference type="ARBA" id="ARBA00023002"/>
    </source>
</evidence>
<dbReference type="Proteomes" id="UP000321514">
    <property type="component" value="Unassembled WGS sequence"/>
</dbReference>
<evidence type="ECO:0000256" key="1">
    <source>
        <dbReference type="ARBA" id="ARBA00001961"/>
    </source>
</evidence>